<feature type="domain" description="N-acetyltransferase" evidence="3">
    <location>
        <begin position="2"/>
        <end position="152"/>
    </location>
</feature>
<dbReference type="GO" id="GO:0005737">
    <property type="term" value="C:cytoplasm"/>
    <property type="evidence" value="ECO:0007669"/>
    <property type="project" value="TreeGrafter"/>
</dbReference>
<dbReference type="Pfam" id="PF00583">
    <property type="entry name" value="Acetyltransf_1"/>
    <property type="match status" value="1"/>
</dbReference>
<dbReference type="AlphaFoldDB" id="A0A7X0HSP3"/>
<dbReference type="InterPro" id="IPR000182">
    <property type="entry name" value="GNAT_dom"/>
</dbReference>
<keyword evidence="1 4" id="KW-0808">Transferase</keyword>
<dbReference type="InterPro" id="IPR016181">
    <property type="entry name" value="Acyl_CoA_acyltransferase"/>
</dbReference>
<organism evidence="4 5">
    <name type="scientific">Bacillus benzoevorans</name>
    <dbReference type="NCBI Taxonomy" id="1456"/>
    <lineage>
        <taxon>Bacteria</taxon>
        <taxon>Bacillati</taxon>
        <taxon>Bacillota</taxon>
        <taxon>Bacilli</taxon>
        <taxon>Bacillales</taxon>
        <taxon>Bacillaceae</taxon>
        <taxon>Bacillus</taxon>
    </lineage>
</organism>
<dbReference type="EC" id="2.3.1.1" evidence="4"/>
<dbReference type="InterPro" id="IPR045039">
    <property type="entry name" value="NSI-like"/>
</dbReference>
<dbReference type="Proteomes" id="UP000531594">
    <property type="component" value="Unassembled WGS sequence"/>
</dbReference>
<accession>A0A7X0HSP3</accession>
<evidence type="ECO:0000313" key="4">
    <source>
        <dbReference type="EMBL" id="MBB6445202.1"/>
    </source>
</evidence>
<proteinExistence type="predicted"/>
<evidence type="ECO:0000256" key="2">
    <source>
        <dbReference type="ARBA" id="ARBA00023315"/>
    </source>
</evidence>
<dbReference type="EMBL" id="JACHGK010000005">
    <property type="protein sequence ID" value="MBB6445202.1"/>
    <property type="molecule type" value="Genomic_DNA"/>
</dbReference>
<dbReference type="PANTHER" id="PTHR43626">
    <property type="entry name" value="ACYL-COA N-ACYLTRANSFERASE"/>
    <property type="match status" value="1"/>
</dbReference>
<keyword evidence="5" id="KW-1185">Reference proteome</keyword>
<name>A0A7X0HSP3_9BACI</name>
<dbReference type="Gene3D" id="3.40.630.30">
    <property type="match status" value="1"/>
</dbReference>
<dbReference type="NCBIfam" id="NF005840">
    <property type="entry name" value="PRK07757.1"/>
    <property type="match status" value="1"/>
</dbReference>
<protein>
    <submittedName>
        <fullName evidence="4">Amino-acid N-acetyltransferase</fullName>
        <ecNumber evidence="4">2.3.1.1</ecNumber>
    </submittedName>
</protein>
<evidence type="ECO:0000259" key="3">
    <source>
        <dbReference type="PROSITE" id="PS51186"/>
    </source>
</evidence>
<reference evidence="4 5" key="1">
    <citation type="submission" date="2020-08" db="EMBL/GenBank/DDBJ databases">
        <title>Genomic Encyclopedia of Type Strains, Phase IV (KMG-IV): sequencing the most valuable type-strain genomes for metagenomic binning, comparative biology and taxonomic classification.</title>
        <authorList>
            <person name="Goeker M."/>
        </authorList>
    </citation>
    <scope>NUCLEOTIDE SEQUENCE [LARGE SCALE GENOMIC DNA]</scope>
    <source>
        <strain evidence="4 5">DSM 5391</strain>
    </source>
</reference>
<dbReference type="PANTHER" id="PTHR43626:SF4">
    <property type="entry name" value="GCN5-RELATED N-ACETYLTRANSFERASE 2, CHLOROPLASTIC"/>
    <property type="match status" value="1"/>
</dbReference>
<evidence type="ECO:0000256" key="1">
    <source>
        <dbReference type="ARBA" id="ARBA00022679"/>
    </source>
</evidence>
<dbReference type="SUPFAM" id="SSF55729">
    <property type="entry name" value="Acyl-CoA N-acyltransferases (Nat)"/>
    <property type="match status" value="1"/>
</dbReference>
<keyword evidence="2 4" id="KW-0012">Acyltransferase</keyword>
<comment type="caution">
    <text evidence="4">The sequence shown here is derived from an EMBL/GenBank/DDBJ whole genome shotgun (WGS) entry which is preliminary data.</text>
</comment>
<evidence type="ECO:0000313" key="5">
    <source>
        <dbReference type="Proteomes" id="UP000531594"/>
    </source>
</evidence>
<dbReference type="GO" id="GO:0008080">
    <property type="term" value="F:N-acetyltransferase activity"/>
    <property type="evidence" value="ECO:0007669"/>
    <property type="project" value="InterPro"/>
</dbReference>
<sequence length="157" mass="18106">MVEIRRAKIADVDTLYELIYLYSEQKIVLPRTKESLIQQIFSFFVAVVDEKVVGCASLAILDRELAEIRSLVVDTSVKRMGIGKLLVEQIIQETKRLGINKLISLTYQVEFFQKCGFDVTVKDNMPQKVWKDCIHCPKLHHCDEIAMIIYTEDIVRA</sequence>
<dbReference type="PROSITE" id="PS51186">
    <property type="entry name" value="GNAT"/>
    <property type="match status" value="1"/>
</dbReference>
<dbReference type="CDD" id="cd04301">
    <property type="entry name" value="NAT_SF"/>
    <property type="match status" value="1"/>
</dbReference>
<gene>
    <name evidence="4" type="ORF">HNR53_001820</name>
</gene>